<evidence type="ECO:0000313" key="3">
    <source>
        <dbReference type="Proteomes" id="UP001419268"/>
    </source>
</evidence>
<feature type="region of interest" description="Disordered" evidence="1">
    <location>
        <begin position="32"/>
        <end position="64"/>
    </location>
</feature>
<proteinExistence type="predicted"/>
<dbReference type="Proteomes" id="UP001419268">
    <property type="component" value="Unassembled WGS sequence"/>
</dbReference>
<evidence type="ECO:0000313" key="2">
    <source>
        <dbReference type="EMBL" id="KAK9111321.1"/>
    </source>
</evidence>
<sequence length="64" mass="7379">MKHPWTLIRAPNVHSIGRYRQTTMQDLRFRTRPLPSSPNPLISQINSNHDSLANGLTRSTTIQR</sequence>
<keyword evidence="3" id="KW-1185">Reference proteome</keyword>
<evidence type="ECO:0000256" key="1">
    <source>
        <dbReference type="SAM" id="MobiDB-lite"/>
    </source>
</evidence>
<comment type="caution">
    <text evidence="2">The sequence shown here is derived from an EMBL/GenBank/DDBJ whole genome shotgun (WGS) entry which is preliminary data.</text>
</comment>
<feature type="compositionally biased region" description="Polar residues" evidence="1">
    <location>
        <begin position="39"/>
        <end position="64"/>
    </location>
</feature>
<protein>
    <submittedName>
        <fullName evidence="2">Uncharacterized protein</fullName>
    </submittedName>
</protein>
<reference evidence="2 3" key="1">
    <citation type="submission" date="2024-01" db="EMBL/GenBank/DDBJ databases">
        <title>Genome assemblies of Stephania.</title>
        <authorList>
            <person name="Yang L."/>
        </authorList>
    </citation>
    <scope>NUCLEOTIDE SEQUENCE [LARGE SCALE GENOMIC DNA]</scope>
    <source>
        <strain evidence="2">JXDWG</strain>
        <tissue evidence="2">Leaf</tissue>
    </source>
</reference>
<accession>A0AAP0I9M1</accession>
<gene>
    <name evidence="2" type="ORF">Scep_018840</name>
</gene>
<dbReference type="AlphaFoldDB" id="A0AAP0I9M1"/>
<dbReference type="EMBL" id="JBBNAG010000008">
    <property type="protein sequence ID" value="KAK9111321.1"/>
    <property type="molecule type" value="Genomic_DNA"/>
</dbReference>
<name>A0AAP0I9M1_9MAGN</name>
<organism evidence="2 3">
    <name type="scientific">Stephania cephalantha</name>
    <dbReference type="NCBI Taxonomy" id="152367"/>
    <lineage>
        <taxon>Eukaryota</taxon>
        <taxon>Viridiplantae</taxon>
        <taxon>Streptophyta</taxon>
        <taxon>Embryophyta</taxon>
        <taxon>Tracheophyta</taxon>
        <taxon>Spermatophyta</taxon>
        <taxon>Magnoliopsida</taxon>
        <taxon>Ranunculales</taxon>
        <taxon>Menispermaceae</taxon>
        <taxon>Menispermoideae</taxon>
        <taxon>Cissampelideae</taxon>
        <taxon>Stephania</taxon>
    </lineage>
</organism>